<organism evidence="3 4">
    <name type="scientific">Aspergillus violaceofuscus (strain CBS 115571)</name>
    <dbReference type="NCBI Taxonomy" id="1450538"/>
    <lineage>
        <taxon>Eukaryota</taxon>
        <taxon>Fungi</taxon>
        <taxon>Dikarya</taxon>
        <taxon>Ascomycota</taxon>
        <taxon>Pezizomycotina</taxon>
        <taxon>Eurotiomycetes</taxon>
        <taxon>Eurotiomycetidae</taxon>
        <taxon>Eurotiales</taxon>
        <taxon>Aspergillaceae</taxon>
        <taxon>Aspergillus</taxon>
    </lineage>
</organism>
<keyword evidence="2" id="KW-1133">Transmembrane helix</keyword>
<gene>
    <name evidence="3" type="ORF">BO99DRAFT_448101</name>
</gene>
<dbReference type="GO" id="GO:0051285">
    <property type="term" value="C:cell cortex of cell tip"/>
    <property type="evidence" value="ECO:0007669"/>
    <property type="project" value="TreeGrafter"/>
</dbReference>
<feature type="compositionally biased region" description="Polar residues" evidence="1">
    <location>
        <begin position="296"/>
        <end position="306"/>
    </location>
</feature>
<evidence type="ECO:0000256" key="1">
    <source>
        <dbReference type="SAM" id="MobiDB-lite"/>
    </source>
</evidence>
<feature type="transmembrane region" description="Helical" evidence="2">
    <location>
        <begin position="239"/>
        <end position="259"/>
    </location>
</feature>
<evidence type="ECO:0000256" key="2">
    <source>
        <dbReference type="SAM" id="Phobius"/>
    </source>
</evidence>
<dbReference type="Proteomes" id="UP000249829">
    <property type="component" value="Unassembled WGS sequence"/>
</dbReference>
<dbReference type="GO" id="GO:0031505">
    <property type="term" value="P:fungal-type cell wall organization"/>
    <property type="evidence" value="ECO:0007669"/>
    <property type="project" value="TreeGrafter"/>
</dbReference>
<dbReference type="InterPro" id="IPR052413">
    <property type="entry name" value="SUR7_domain"/>
</dbReference>
<feature type="transmembrane region" description="Helical" evidence="2">
    <location>
        <begin position="163"/>
        <end position="189"/>
    </location>
</feature>
<feature type="transmembrane region" description="Helical" evidence="2">
    <location>
        <begin position="195"/>
        <end position="218"/>
    </location>
</feature>
<dbReference type="PANTHER" id="PTHR28019">
    <property type="entry name" value="CELL MEMBRANE PROTEIN YLR413W-RELATED"/>
    <property type="match status" value="1"/>
</dbReference>
<feature type="transmembrane region" description="Helical" evidence="2">
    <location>
        <begin position="12"/>
        <end position="31"/>
    </location>
</feature>
<dbReference type="InterPro" id="IPR009571">
    <property type="entry name" value="SUR7/Rim9-like_fungi"/>
</dbReference>
<dbReference type="PANTHER" id="PTHR28019:SF3">
    <property type="entry name" value="INTEGRAL MEMBRANE PROTEIN (AFU_ORTHOLOGUE AFUA_6G07470)"/>
    <property type="match status" value="1"/>
</dbReference>
<dbReference type="OMA" id="MNWAFVI"/>
<proteinExistence type="predicted"/>
<dbReference type="GO" id="GO:0005886">
    <property type="term" value="C:plasma membrane"/>
    <property type="evidence" value="ECO:0007669"/>
    <property type="project" value="InterPro"/>
</dbReference>
<dbReference type="FunFam" id="1.20.140.150:FF:000064">
    <property type="entry name" value="Integral membrane protein (AFU_orthologue AFUA_6G07470)"/>
    <property type="match status" value="1"/>
</dbReference>
<feature type="region of interest" description="Disordered" evidence="1">
    <location>
        <begin position="296"/>
        <end position="334"/>
    </location>
</feature>
<sequence>MGKGGRIVCIFTPYVLTIASLICIVMVGLGCTKSSSSTLDNLYFFRINLQNITNGTSSTTAKITSAISDLAGVSDGDLSAALEEIEEQYNIQDFYTVGLWGYCSGNITNGNDYKTTNCSKPEAEFWFNPLEVWNLEESGLENALSSSVKKELKVYKSVSKWMFIAYIIAFIATIVELVVGVFAICSRWGSCVTTLVSAVAFLFTTAASVTSTALFAVLKGVFKAELESYGVKGHMGKNIYVATWLAVAFSLGASLFWLLSTCCCSGRSPYNHRNTARAVTAEKAPYTYEPLGPYGQPQQPAYTNTAYPPPPPPGHVPMQQQNGRTNAYEPFRHV</sequence>
<dbReference type="Pfam" id="PF06687">
    <property type="entry name" value="SUR7"/>
    <property type="match status" value="1"/>
</dbReference>
<keyword evidence="4" id="KW-1185">Reference proteome</keyword>
<evidence type="ECO:0000313" key="3">
    <source>
        <dbReference type="EMBL" id="PYI12811.1"/>
    </source>
</evidence>
<dbReference type="PROSITE" id="PS51257">
    <property type="entry name" value="PROKAR_LIPOPROTEIN"/>
    <property type="match status" value="1"/>
</dbReference>
<keyword evidence="2" id="KW-0812">Transmembrane</keyword>
<protein>
    <submittedName>
        <fullName evidence="3">Integral membrane protein</fullName>
    </submittedName>
</protein>
<name>A0A2V5GQ98_ASPV1</name>
<dbReference type="Gene3D" id="1.20.140.150">
    <property type="match status" value="1"/>
</dbReference>
<keyword evidence="2" id="KW-0472">Membrane</keyword>
<dbReference type="AlphaFoldDB" id="A0A2V5GQ98"/>
<dbReference type="EMBL" id="KZ825288">
    <property type="protein sequence ID" value="PYI12811.1"/>
    <property type="molecule type" value="Genomic_DNA"/>
</dbReference>
<accession>A0A2V5GQ98</accession>
<evidence type="ECO:0000313" key="4">
    <source>
        <dbReference type="Proteomes" id="UP000249829"/>
    </source>
</evidence>
<reference evidence="3 4" key="1">
    <citation type="submission" date="2018-02" db="EMBL/GenBank/DDBJ databases">
        <title>The genomes of Aspergillus section Nigri reveals drivers in fungal speciation.</title>
        <authorList>
            <consortium name="DOE Joint Genome Institute"/>
            <person name="Vesth T.C."/>
            <person name="Nybo J."/>
            <person name="Theobald S."/>
            <person name="Brandl J."/>
            <person name="Frisvad J.C."/>
            <person name="Nielsen K.F."/>
            <person name="Lyhne E.K."/>
            <person name="Kogle M.E."/>
            <person name="Kuo A."/>
            <person name="Riley R."/>
            <person name="Clum A."/>
            <person name="Nolan M."/>
            <person name="Lipzen A."/>
            <person name="Salamov A."/>
            <person name="Henrissat B."/>
            <person name="Wiebenga A."/>
            <person name="De vries R.P."/>
            <person name="Grigoriev I.V."/>
            <person name="Mortensen U.H."/>
            <person name="Andersen M.R."/>
            <person name="Baker S.E."/>
        </authorList>
    </citation>
    <scope>NUCLEOTIDE SEQUENCE [LARGE SCALE GENOMIC DNA]</scope>
    <source>
        <strain evidence="3 4">CBS 115571</strain>
    </source>
</reference>